<name>A0A9X4KWT1_9BACL</name>
<proteinExistence type="predicted"/>
<sequence>MLNAARRGAISVEKHLIGALIGAGEEISVQPHLIGPRPGQNARKWEFNCASTLIWANNVVTKGNKCVSTFQQLLDIGRERENVKPASSQSWRCSRVNMTAYGRHSHLRVLFVVSRHRTISWKSKRKVGFVARACNRFLFIMKARLNRVSMTFVVGVQREMSKEEQLSGGESR</sequence>
<organism evidence="1 2">
    <name type="scientific">Cohnella rhizosphaerae</name>
    <dbReference type="NCBI Taxonomy" id="1457232"/>
    <lineage>
        <taxon>Bacteria</taxon>
        <taxon>Bacillati</taxon>
        <taxon>Bacillota</taxon>
        <taxon>Bacilli</taxon>
        <taxon>Bacillales</taxon>
        <taxon>Paenibacillaceae</taxon>
        <taxon>Cohnella</taxon>
    </lineage>
</organism>
<dbReference type="EMBL" id="JAPDIA010000008">
    <property type="protein sequence ID" value="MDG0811973.1"/>
    <property type="molecule type" value="Genomic_DNA"/>
</dbReference>
<gene>
    <name evidence="1" type="ORF">OMP40_23360</name>
</gene>
<protein>
    <submittedName>
        <fullName evidence="1">Uncharacterized protein</fullName>
    </submittedName>
</protein>
<evidence type="ECO:0000313" key="1">
    <source>
        <dbReference type="EMBL" id="MDG0811973.1"/>
    </source>
</evidence>
<keyword evidence="2" id="KW-1185">Reference proteome</keyword>
<accession>A0A9X4KWT1</accession>
<reference evidence="1" key="1">
    <citation type="submission" date="2022-10" db="EMBL/GenBank/DDBJ databases">
        <title>Comparative genomic analysis of Cohnella hashimotonis sp. nov., isolated from the International Space Station.</title>
        <authorList>
            <person name="Simpson A."/>
            <person name="Venkateswaran K."/>
        </authorList>
    </citation>
    <scope>NUCLEOTIDE SEQUENCE</scope>
    <source>
        <strain evidence="1">DSM 28161</strain>
    </source>
</reference>
<comment type="caution">
    <text evidence="1">The sequence shown here is derived from an EMBL/GenBank/DDBJ whole genome shotgun (WGS) entry which is preliminary data.</text>
</comment>
<evidence type="ECO:0000313" key="2">
    <source>
        <dbReference type="Proteomes" id="UP001153404"/>
    </source>
</evidence>
<dbReference type="AlphaFoldDB" id="A0A9X4KWT1"/>
<dbReference type="Proteomes" id="UP001153404">
    <property type="component" value="Unassembled WGS sequence"/>
</dbReference>